<dbReference type="EMBL" id="JANBUP010001123">
    <property type="protein sequence ID" value="KAJ2808198.1"/>
    <property type="molecule type" value="Genomic_DNA"/>
</dbReference>
<dbReference type="Proteomes" id="UP001140096">
    <property type="component" value="Unassembled WGS sequence"/>
</dbReference>
<accession>A0ACC1LHN8</accession>
<organism evidence="1 2">
    <name type="scientific">Coemansia furcata</name>
    <dbReference type="NCBI Taxonomy" id="417177"/>
    <lineage>
        <taxon>Eukaryota</taxon>
        <taxon>Fungi</taxon>
        <taxon>Fungi incertae sedis</taxon>
        <taxon>Zoopagomycota</taxon>
        <taxon>Kickxellomycotina</taxon>
        <taxon>Kickxellomycetes</taxon>
        <taxon>Kickxellales</taxon>
        <taxon>Kickxellaceae</taxon>
        <taxon>Coemansia</taxon>
    </lineage>
</organism>
<gene>
    <name evidence="1" type="ORF">H4S07_003456</name>
</gene>
<reference evidence="1" key="1">
    <citation type="submission" date="2022-07" db="EMBL/GenBank/DDBJ databases">
        <title>Phylogenomic reconstructions and comparative analyses of Kickxellomycotina fungi.</title>
        <authorList>
            <person name="Reynolds N.K."/>
            <person name="Stajich J.E."/>
            <person name="Barry K."/>
            <person name="Grigoriev I.V."/>
            <person name="Crous P."/>
            <person name="Smith M.E."/>
        </authorList>
    </citation>
    <scope>NUCLEOTIDE SEQUENCE</scope>
    <source>
        <strain evidence="1">CBS 102833</strain>
    </source>
</reference>
<name>A0ACC1LHN8_9FUNG</name>
<proteinExistence type="predicted"/>
<protein>
    <submittedName>
        <fullName evidence="1">Uncharacterized protein</fullName>
    </submittedName>
</protein>
<evidence type="ECO:0000313" key="1">
    <source>
        <dbReference type="EMBL" id="KAJ2808198.1"/>
    </source>
</evidence>
<feature type="non-terminal residue" evidence="1">
    <location>
        <position position="182"/>
    </location>
</feature>
<keyword evidence="2" id="KW-1185">Reference proteome</keyword>
<comment type="caution">
    <text evidence="1">The sequence shown here is derived from an EMBL/GenBank/DDBJ whole genome shotgun (WGS) entry which is preliminary data.</text>
</comment>
<evidence type="ECO:0000313" key="2">
    <source>
        <dbReference type="Proteomes" id="UP001140096"/>
    </source>
</evidence>
<sequence length="182" mass="20271">MRGLYSRAAAAALLVLFQTQFVLGKRVVVDWNVGYVNVNRDGAKMRRAIGVNGALPIPSVHVTKGDTLILNVANSLDETTSVHAHGLFQNGTSYLDGPAMVNQCGIPPGESFSYEYAIDQPGTYWLHGHDHHQNSDGFRAPLVIYDSHNPFDYDEDILLSFEDWYKEEFAERAKITLDPSFP</sequence>